<dbReference type="SUPFAM" id="SSF54060">
    <property type="entry name" value="His-Me finger endonucleases"/>
    <property type="match status" value="1"/>
</dbReference>
<dbReference type="AlphaFoldDB" id="A0AAV9AZN5"/>
<protein>
    <submittedName>
        <fullName evidence="4">Uncharacterized protein</fullName>
    </submittedName>
</protein>
<dbReference type="PANTHER" id="PTHR33607">
    <property type="entry name" value="ENDONUCLEASE-1"/>
    <property type="match status" value="1"/>
</dbReference>
<evidence type="ECO:0000256" key="2">
    <source>
        <dbReference type="ARBA" id="ARBA00022801"/>
    </source>
</evidence>
<dbReference type="EMBL" id="JAUJYN010000006">
    <property type="protein sequence ID" value="KAK1269645.1"/>
    <property type="molecule type" value="Genomic_DNA"/>
</dbReference>
<reference evidence="4" key="2">
    <citation type="submission" date="2023-06" db="EMBL/GenBank/DDBJ databases">
        <authorList>
            <person name="Ma L."/>
            <person name="Liu K.-W."/>
            <person name="Li Z."/>
            <person name="Hsiao Y.-Y."/>
            <person name="Qi Y."/>
            <person name="Fu T."/>
            <person name="Tang G."/>
            <person name="Zhang D."/>
            <person name="Sun W.-H."/>
            <person name="Liu D.-K."/>
            <person name="Li Y."/>
            <person name="Chen G.-Z."/>
            <person name="Liu X.-D."/>
            <person name="Liao X.-Y."/>
            <person name="Jiang Y.-T."/>
            <person name="Yu X."/>
            <person name="Hao Y."/>
            <person name="Huang J."/>
            <person name="Zhao X.-W."/>
            <person name="Ke S."/>
            <person name="Chen Y.-Y."/>
            <person name="Wu W.-L."/>
            <person name="Hsu J.-L."/>
            <person name="Lin Y.-F."/>
            <person name="Huang M.-D."/>
            <person name="Li C.-Y."/>
            <person name="Huang L."/>
            <person name="Wang Z.-W."/>
            <person name="Zhao X."/>
            <person name="Zhong W.-Y."/>
            <person name="Peng D.-H."/>
            <person name="Ahmad S."/>
            <person name="Lan S."/>
            <person name="Zhang J.-S."/>
            <person name="Tsai W.-C."/>
            <person name="Van De Peer Y."/>
            <person name="Liu Z.-J."/>
        </authorList>
    </citation>
    <scope>NUCLEOTIDE SEQUENCE</scope>
    <source>
        <strain evidence="4">SCP</strain>
        <tissue evidence="4">Leaves</tissue>
    </source>
</reference>
<evidence type="ECO:0000313" key="4">
    <source>
        <dbReference type="EMBL" id="KAK1269645.1"/>
    </source>
</evidence>
<gene>
    <name evidence="4" type="ORF">QJS04_geneDACA013899</name>
</gene>
<proteinExistence type="predicted"/>
<sequence>MYCLKPANKEAAPDTETNRERWAPPAQVRGDIARSLMYMAVSYGFQQPGGIPNLQLSDSPSIGRHLPF</sequence>
<reference evidence="4" key="1">
    <citation type="journal article" date="2023" name="Nat. Commun.">
        <title>Diploid and tetraploid genomes of Acorus and the evolution of monocots.</title>
        <authorList>
            <person name="Ma L."/>
            <person name="Liu K.W."/>
            <person name="Li Z."/>
            <person name="Hsiao Y.Y."/>
            <person name="Qi Y."/>
            <person name="Fu T."/>
            <person name="Tang G.D."/>
            <person name="Zhang D."/>
            <person name="Sun W.H."/>
            <person name="Liu D.K."/>
            <person name="Li Y."/>
            <person name="Chen G.Z."/>
            <person name="Liu X.D."/>
            <person name="Liao X.Y."/>
            <person name="Jiang Y.T."/>
            <person name="Yu X."/>
            <person name="Hao Y."/>
            <person name="Huang J."/>
            <person name="Zhao X.W."/>
            <person name="Ke S."/>
            <person name="Chen Y.Y."/>
            <person name="Wu W.L."/>
            <person name="Hsu J.L."/>
            <person name="Lin Y.F."/>
            <person name="Huang M.D."/>
            <person name="Li C.Y."/>
            <person name="Huang L."/>
            <person name="Wang Z.W."/>
            <person name="Zhao X."/>
            <person name="Zhong W.Y."/>
            <person name="Peng D.H."/>
            <person name="Ahmad S."/>
            <person name="Lan S."/>
            <person name="Zhang J.S."/>
            <person name="Tsai W.C."/>
            <person name="Van de Peer Y."/>
            <person name="Liu Z.J."/>
        </authorList>
    </citation>
    <scope>NUCLEOTIDE SEQUENCE</scope>
    <source>
        <strain evidence="4">SCP</strain>
    </source>
</reference>
<dbReference type="InterPro" id="IPR044925">
    <property type="entry name" value="His-Me_finger_sf"/>
</dbReference>
<feature type="region of interest" description="Disordered" evidence="3">
    <location>
        <begin position="48"/>
        <end position="68"/>
    </location>
</feature>
<keyword evidence="5" id="KW-1185">Reference proteome</keyword>
<evidence type="ECO:0000313" key="5">
    <source>
        <dbReference type="Proteomes" id="UP001179952"/>
    </source>
</evidence>
<keyword evidence="2" id="KW-0378">Hydrolase</keyword>
<feature type="compositionally biased region" description="Basic and acidic residues" evidence="3">
    <location>
        <begin position="7"/>
        <end position="22"/>
    </location>
</feature>
<dbReference type="PANTHER" id="PTHR33607:SF2">
    <property type="entry name" value="ENDONUCLEASE-1"/>
    <property type="match status" value="1"/>
</dbReference>
<organism evidence="4 5">
    <name type="scientific">Acorus gramineus</name>
    <name type="common">Dwarf sweet flag</name>
    <dbReference type="NCBI Taxonomy" id="55184"/>
    <lineage>
        <taxon>Eukaryota</taxon>
        <taxon>Viridiplantae</taxon>
        <taxon>Streptophyta</taxon>
        <taxon>Embryophyta</taxon>
        <taxon>Tracheophyta</taxon>
        <taxon>Spermatophyta</taxon>
        <taxon>Magnoliopsida</taxon>
        <taxon>Liliopsida</taxon>
        <taxon>Acoraceae</taxon>
        <taxon>Acorus</taxon>
    </lineage>
</organism>
<dbReference type="GO" id="GO:0016787">
    <property type="term" value="F:hydrolase activity"/>
    <property type="evidence" value="ECO:0007669"/>
    <property type="project" value="UniProtKB-KW"/>
</dbReference>
<keyword evidence="1" id="KW-0540">Nuclease</keyword>
<dbReference type="InterPro" id="IPR007346">
    <property type="entry name" value="Endonuclease-I"/>
</dbReference>
<evidence type="ECO:0000256" key="1">
    <source>
        <dbReference type="ARBA" id="ARBA00022722"/>
    </source>
</evidence>
<name>A0AAV9AZN5_ACOGR</name>
<accession>A0AAV9AZN5</accession>
<dbReference type="Proteomes" id="UP001179952">
    <property type="component" value="Unassembled WGS sequence"/>
</dbReference>
<evidence type="ECO:0000256" key="3">
    <source>
        <dbReference type="SAM" id="MobiDB-lite"/>
    </source>
</evidence>
<feature type="region of interest" description="Disordered" evidence="3">
    <location>
        <begin position="1"/>
        <end position="24"/>
    </location>
</feature>
<comment type="caution">
    <text evidence="4">The sequence shown here is derived from an EMBL/GenBank/DDBJ whole genome shotgun (WGS) entry which is preliminary data.</text>
</comment>
<dbReference type="GO" id="GO:0004518">
    <property type="term" value="F:nuclease activity"/>
    <property type="evidence" value="ECO:0007669"/>
    <property type="project" value="UniProtKB-KW"/>
</dbReference>